<accession>A0AAD5SSQ7</accession>
<dbReference type="AlphaFoldDB" id="A0AAD5SSQ7"/>
<dbReference type="EMBL" id="JADGJH010002681">
    <property type="protein sequence ID" value="KAJ3095650.1"/>
    <property type="molecule type" value="Genomic_DNA"/>
</dbReference>
<dbReference type="InterPro" id="IPR025164">
    <property type="entry name" value="Toastrack_DUF4097"/>
</dbReference>
<name>A0AAD5SSQ7_9FUNG</name>
<comment type="caution">
    <text evidence="2">The sequence shown here is derived from an EMBL/GenBank/DDBJ whole genome shotgun (WGS) entry which is preliminary data.</text>
</comment>
<keyword evidence="3" id="KW-1185">Reference proteome</keyword>
<sequence length="292" mass="30250">MTRSDSITFIEPIRKFTFESKNGIVAVDLQVTTGATTTTTTTVAHTISKNDGDNDIVVSAGVEKETLAVRVTSATGRNRGWLSAFTGNQPRVQVHVTLPGAPDAATGADPPGLHSVDIASDCGGVKWHGPAAVRDRFRCGVAMGETRIGPLATRVLELTADKGSVVIEDARVAESVALTASMGDVVARLSGFAALKATLSMGALKADLAPAPASRSELINSMGELSVTVAKFLGRFEANVSMGDASVYAPGGIRRTANAGSLSGFVGDENAKDPAFISLKNSMGSVKLEFLD</sequence>
<protein>
    <recommendedName>
        <fullName evidence="1">DUF4097 domain-containing protein</fullName>
    </recommendedName>
</protein>
<dbReference type="Pfam" id="PF13349">
    <property type="entry name" value="DUF4097"/>
    <property type="match status" value="1"/>
</dbReference>
<evidence type="ECO:0000259" key="1">
    <source>
        <dbReference type="Pfam" id="PF13349"/>
    </source>
</evidence>
<proteinExistence type="predicted"/>
<organism evidence="2 3">
    <name type="scientific">Physocladia obscura</name>
    <dbReference type="NCBI Taxonomy" id="109957"/>
    <lineage>
        <taxon>Eukaryota</taxon>
        <taxon>Fungi</taxon>
        <taxon>Fungi incertae sedis</taxon>
        <taxon>Chytridiomycota</taxon>
        <taxon>Chytridiomycota incertae sedis</taxon>
        <taxon>Chytridiomycetes</taxon>
        <taxon>Chytridiales</taxon>
        <taxon>Chytriomycetaceae</taxon>
        <taxon>Physocladia</taxon>
    </lineage>
</organism>
<feature type="domain" description="DUF4097" evidence="1">
    <location>
        <begin position="30"/>
        <end position="264"/>
    </location>
</feature>
<evidence type="ECO:0000313" key="3">
    <source>
        <dbReference type="Proteomes" id="UP001211907"/>
    </source>
</evidence>
<evidence type="ECO:0000313" key="2">
    <source>
        <dbReference type="EMBL" id="KAJ3095650.1"/>
    </source>
</evidence>
<gene>
    <name evidence="2" type="ORF">HK100_005764</name>
</gene>
<reference evidence="2" key="1">
    <citation type="submission" date="2020-05" db="EMBL/GenBank/DDBJ databases">
        <title>Phylogenomic resolution of chytrid fungi.</title>
        <authorList>
            <person name="Stajich J.E."/>
            <person name="Amses K."/>
            <person name="Simmons R."/>
            <person name="Seto K."/>
            <person name="Myers J."/>
            <person name="Bonds A."/>
            <person name="Quandt C.A."/>
            <person name="Barry K."/>
            <person name="Liu P."/>
            <person name="Grigoriev I."/>
            <person name="Longcore J.E."/>
            <person name="James T.Y."/>
        </authorList>
    </citation>
    <scope>NUCLEOTIDE SEQUENCE</scope>
    <source>
        <strain evidence="2">JEL0513</strain>
    </source>
</reference>
<dbReference type="Proteomes" id="UP001211907">
    <property type="component" value="Unassembled WGS sequence"/>
</dbReference>